<feature type="compositionally biased region" description="Basic and acidic residues" evidence="2">
    <location>
        <begin position="274"/>
        <end position="306"/>
    </location>
</feature>
<name>F4SDH8_MELLP</name>
<organism evidence="4">
    <name type="scientific">Melampsora larici-populina (strain 98AG31 / pathotype 3-4-7)</name>
    <name type="common">Poplar leaf rust fungus</name>
    <dbReference type="NCBI Taxonomy" id="747676"/>
    <lineage>
        <taxon>Eukaryota</taxon>
        <taxon>Fungi</taxon>
        <taxon>Dikarya</taxon>
        <taxon>Basidiomycota</taxon>
        <taxon>Pucciniomycotina</taxon>
        <taxon>Pucciniomycetes</taxon>
        <taxon>Pucciniales</taxon>
        <taxon>Melampsoraceae</taxon>
        <taxon>Melampsora</taxon>
    </lineage>
</organism>
<evidence type="ECO:0000256" key="2">
    <source>
        <dbReference type="SAM" id="MobiDB-lite"/>
    </source>
</evidence>
<reference evidence="4" key="1">
    <citation type="journal article" date="2011" name="Proc. Natl. Acad. Sci. U.S.A.">
        <title>Obligate biotrophy features unraveled by the genomic analysis of rust fungi.</title>
        <authorList>
            <person name="Duplessis S."/>
            <person name="Cuomo C.A."/>
            <person name="Lin Y.-C."/>
            <person name="Aerts A."/>
            <person name="Tisserant E."/>
            <person name="Veneault-Fourrey C."/>
            <person name="Joly D.L."/>
            <person name="Hacquard S."/>
            <person name="Amselem J."/>
            <person name="Cantarel B.L."/>
            <person name="Chiu R."/>
            <person name="Coutinho P.M."/>
            <person name="Feau N."/>
            <person name="Field M."/>
            <person name="Frey P."/>
            <person name="Gelhaye E."/>
            <person name="Goldberg J."/>
            <person name="Grabherr M.G."/>
            <person name="Kodira C.D."/>
            <person name="Kohler A."/>
            <person name="Kuees U."/>
            <person name="Lindquist E.A."/>
            <person name="Lucas S.M."/>
            <person name="Mago R."/>
            <person name="Mauceli E."/>
            <person name="Morin E."/>
            <person name="Murat C."/>
            <person name="Pangilinan J.L."/>
            <person name="Park R."/>
            <person name="Pearson M."/>
            <person name="Quesneville H."/>
            <person name="Rouhier N."/>
            <person name="Sakthikumar S."/>
            <person name="Salamov A.A."/>
            <person name="Schmutz J."/>
            <person name="Selles B."/>
            <person name="Shapiro H."/>
            <person name="Tanguay P."/>
            <person name="Tuskan G.A."/>
            <person name="Henrissat B."/>
            <person name="Van de Peer Y."/>
            <person name="Rouze P."/>
            <person name="Ellis J.G."/>
            <person name="Dodds P.N."/>
            <person name="Schein J.E."/>
            <person name="Zhong S."/>
            <person name="Hamelin R.C."/>
            <person name="Grigoriev I.V."/>
            <person name="Szabo L.J."/>
            <person name="Martin F."/>
        </authorList>
    </citation>
    <scope>NUCLEOTIDE SEQUENCE [LARGE SCALE GENOMIC DNA]</scope>
    <source>
        <strain evidence="4">98AG31 / pathotype 3-4-7</strain>
    </source>
</reference>
<feature type="region of interest" description="Disordered" evidence="2">
    <location>
        <begin position="212"/>
        <end position="339"/>
    </location>
</feature>
<dbReference type="VEuPathDB" id="FungiDB:MELLADRAFT_70080"/>
<feature type="compositionally biased region" description="Polar residues" evidence="2">
    <location>
        <begin position="223"/>
        <end position="239"/>
    </location>
</feature>
<feature type="coiled-coil region" evidence="1">
    <location>
        <begin position="343"/>
        <end position="370"/>
    </location>
</feature>
<evidence type="ECO:0000313" key="3">
    <source>
        <dbReference type="EMBL" id="EGF97298.1"/>
    </source>
</evidence>
<dbReference type="EMBL" id="GL883258">
    <property type="protein sequence ID" value="EGF97298.1"/>
    <property type="molecule type" value="Genomic_DNA"/>
</dbReference>
<accession>F4SDH8</accession>
<evidence type="ECO:0000313" key="4">
    <source>
        <dbReference type="Proteomes" id="UP000001072"/>
    </source>
</evidence>
<dbReference type="GeneID" id="18931415"/>
<dbReference type="AlphaFoldDB" id="F4SDH8"/>
<gene>
    <name evidence="3" type="ORF">MELLADRAFT_70080</name>
</gene>
<keyword evidence="1" id="KW-0175">Coiled coil</keyword>
<dbReference type="InParanoid" id="F4SDH8"/>
<dbReference type="RefSeq" id="XP_007419429.1">
    <property type="nucleotide sequence ID" value="XM_007419367.1"/>
</dbReference>
<feature type="region of interest" description="Disordered" evidence="2">
    <location>
        <begin position="1"/>
        <end position="41"/>
    </location>
</feature>
<keyword evidence="4" id="KW-1185">Reference proteome</keyword>
<proteinExistence type="predicted"/>
<dbReference type="HOGENOM" id="CLU_662357_0_0_1"/>
<sequence>MSTSAARSIKQALATGRKLRSSVKKLESESPEQEIVTKDKRKRKLRFESSEGKIQYVHLALLLSNLTQASESENSGLEDEVSVGAQTSREHVIKLLKKRIMKKRRTRGPSKTTHRRSKTPIEDTTSVVHMDKEPSTDFSVYKDSEMVLMLRDVGLDTRGFNRQALIQNCKTYQDLIILPSPGNLHITSQTDLTTDPPLTIVAPVGSTQFGNQTPRFTFEVPFGSNQGGTDQSSSTSNLPSLEKGTLAYPRPKPTTDLVPSKRDKGKQKAQASESDYHPSRTDEETDQEGGRDNGIQKKDIVSDRTGDCNSQSGKKDTQKSISPCLSEGEMNCDTEKEDTEPLMNEDRKLIQELKKIISNTNQRVDSLTHEVSVLSQIVKQRLHNESEGISKKKTKGGRTSVCYPIFLHQYTTDTR</sequence>
<feature type="compositionally biased region" description="Acidic residues" evidence="2">
    <location>
        <begin position="330"/>
        <end position="339"/>
    </location>
</feature>
<evidence type="ECO:0000256" key="1">
    <source>
        <dbReference type="SAM" id="Coils"/>
    </source>
</evidence>
<dbReference type="Proteomes" id="UP000001072">
    <property type="component" value="Unassembled WGS sequence"/>
</dbReference>
<feature type="compositionally biased region" description="Basic residues" evidence="2">
    <location>
        <begin position="102"/>
        <end position="118"/>
    </location>
</feature>
<dbReference type="KEGG" id="mlr:MELLADRAFT_70080"/>
<protein>
    <submittedName>
        <fullName evidence="3">Uncharacterized protein</fullName>
    </submittedName>
</protein>
<feature type="region of interest" description="Disordered" evidence="2">
    <location>
        <begin position="102"/>
        <end position="122"/>
    </location>
</feature>